<dbReference type="AlphaFoldDB" id="A0A9P6VJI5"/>
<feature type="compositionally biased region" description="Pro residues" evidence="1">
    <location>
        <begin position="35"/>
        <end position="50"/>
    </location>
</feature>
<proteinExistence type="predicted"/>
<feature type="region of interest" description="Disordered" evidence="1">
    <location>
        <begin position="216"/>
        <end position="349"/>
    </location>
</feature>
<feature type="compositionally biased region" description="Low complexity" evidence="1">
    <location>
        <begin position="275"/>
        <end position="286"/>
    </location>
</feature>
<dbReference type="OrthoDB" id="3440029at2759"/>
<feature type="compositionally biased region" description="Basic residues" evidence="1">
    <location>
        <begin position="307"/>
        <end position="328"/>
    </location>
</feature>
<evidence type="ECO:0000256" key="1">
    <source>
        <dbReference type="SAM" id="MobiDB-lite"/>
    </source>
</evidence>
<feature type="compositionally biased region" description="Pro residues" evidence="1">
    <location>
        <begin position="223"/>
        <end position="235"/>
    </location>
</feature>
<feature type="compositionally biased region" description="Basic and acidic residues" evidence="1">
    <location>
        <begin position="478"/>
        <end position="493"/>
    </location>
</feature>
<accession>A0A9P6VJI5</accession>
<reference evidence="2" key="1">
    <citation type="submission" date="2019-07" db="EMBL/GenBank/DDBJ databases">
        <title>Hyphodiscus hymeniophilus genome sequencing and assembly.</title>
        <authorList>
            <person name="Kramer G."/>
            <person name="Nodwell J."/>
        </authorList>
    </citation>
    <scope>NUCLEOTIDE SEQUENCE</scope>
    <source>
        <strain evidence="2">ATCC 34498</strain>
    </source>
</reference>
<feature type="region of interest" description="Disordered" evidence="1">
    <location>
        <begin position="1"/>
        <end position="77"/>
    </location>
</feature>
<dbReference type="Proteomes" id="UP000785200">
    <property type="component" value="Unassembled WGS sequence"/>
</dbReference>
<feature type="compositionally biased region" description="Basic and acidic residues" evidence="1">
    <location>
        <begin position="329"/>
        <end position="342"/>
    </location>
</feature>
<protein>
    <submittedName>
        <fullName evidence="2">Uncharacterized protein</fullName>
    </submittedName>
</protein>
<dbReference type="EMBL" id="VNKQ01000009">
    <property type="protein sequence ID" value="KAG0648835.1"/>
    <property type="molecule type" value="Genomic_DNA"/>
</dbReference>
<feature type="compositionally biased region" description="Gly residues" evidence="1">
    <location>
        <begin position="251"/>
        <end position="264"/>
    </location>
</feature>
<feature type="region of interest" description="Disordered" evidence="1">
    <location>
        <begin position="478"/>
        <end position="525"/>
    </location>
</feature>
<organism evidence="2 3">
    <name type="scientific">Hyphodiscus hymeniophilus</name>
    <dbReference type="NCBI Taxonomy" id="353542"/>
    <lineage>
        <taxon>Eukaryota</taxon>
        <taxon>Fungi</taxon>
        <taxon>Dikarya</taxon>
        <taxon>Ascomycota</taxon>
        <taxon>Pezizomycotina</taxon>
        <taxon>Leotiomycetes</taxon>
        <taxon>Helotiales</taxon>
        <taxon>Hyphodiscaceae</taxon>
        <taxon>Hyphodiscus</taxon>
    </lineage>
</organism>
<name>A0A9P6VJI5_9HELO</name>
<gene>
    <name evidence="2" type="ORF">D0Z07_4934</name>
</gene>
<evidence type="ECO:0000313" key="3">
    <source>
        <dbReference type="Proteomes" id="UP000785200"/>
    </source>
</evidence>
<sequence>MSGMPPGPPPPPPAPTRQQGGGGGAPFIQMNGGGPPRPDIRPPGPPPPPAGFQHPPRQAFQSTRVVDITPRKPTDEDACRKKLTYYEAYTIRKIAPRDSKEKSTWAKSEITKEPLSQEDILREVKKLKENKRSVQDKKAALMQFQQGQVTRLMDEMMSSNHDPNFEWTLSELDQKTFTNKKGQKETSTITVYVKRAPLKDVNSIGIFQTMERNKQARLEQMNRPPPPPRPEPPRQPEIMNLNDMPGKGKGKFTGGGGGGGGGGKLNRPKKKYNDHSSSSSDLSSSDSESDSEYTSDEHTTISSHSDRHSKKYSHKGRSQSRRREHRKKYYVDDRIHSPEPLHRNSLPYGAVPRYVPDVPTRGIPAAVPAFDPVAAAYQAGKIDADAERFGLDRYPRRSIAEPAAIVSYGRPAERIERLERTYSDPAPRYVDEVRYVDRRDEVRYVDRRDEVRYVDRREDVRYVDEREDEYLRRDERRRRDAEEYMDRDSRLEPKIVYTNPNPFAPMRNPRHYSYTPSHSTRDEYR</sequence>
<feature type="compositionally biased region" description="Pro residues" evidence="1">
    <location>
        <begin position="1"/>
        <end position="15"/>
    </location>
</feature>
<keyword evidence="3" id="KW-1185">Reference proteome</keyword>
<comment type="caution">
    <text evidence="2">The sequence shown here is derived from an EMBL/GenBank/DDBJ whole genome shotgun (WGS) entry which is preliminary data.</text>
</comment>
<evidence type="ECO:0000313" key="2">
    <source>
        <dbReference type="EMBL" id="KAG0648835.1"/>
    </source>
</evidence>